<dbReference type="GO" id="GO:0005506">
    <property type="term" value="F:iron ion binding"/>
    <property type="evidence" value="ECO:0007669"/>
    <property type="project" value="InterPro"/>
</dbReference>
<proteinExistence type="inferred from homology"/>
<dbReference type="OrthoDB" id="4168525at2"/>
<evidence type="ECO:0000256" key="1">
    <source>
        <dbReference type="ARBA" id="ARBA00010617"/>
    </source>
</evidence>
<dbReference type="PANTHER" id="PTHR46696:SF1">
    <property type="entry name" value="CYTOCHROME P450 YJIB-RELATED"/>
    <property type="match status" value="1"/>
</dbReference>
<accession>A0A3G8H6M1</accession>
<dbReference type="GO" id="GO:0004497">
    <property type="term" value="F:monooxygenase activity"/>
    <property type="evidence" value="ECO:0007669"/>
    <property type="project" value="InterPro"/>
</dbReference>
<name>A0A3G8H6M1_9BURK</name>
<dbReference type="Proteomes" id="UP000270411">
    <property type="component" value="Chromosome 2"/>
</dbReference>
<reference evidence="3" key="1">
    <citation type="submission" date="2018-11" db="EMBL/GenBank/DDBJ databases">
        <title>FDA dAtabase for Regulatory Grade micrObial Sequences (FDA-ARGOS): Supporting development and validation of Infectious Disease Dx tests.</title>
        <authorList>
            <person name="Goldberg B."/>
            <person name="Campos J."/>
            <person name="Tallon L."/>
            <person name="Sadzewicz L."/>
            <person name="Zhao X."/>
            <person name="Vavikolanu K."/>
            <person name="Mehta A."/>
            <person name="Aluvathingal J."/>
            <person name="Nadendla S."/>
            <person name="Geyer C."/>
            <person name="Nandy P."/>
            <person name="Yan Y."/>
            <person name="Sichtig H."/>
        </authorList>
    </citation>
    <scope>NUCLEOTIDE SEQUENCE [LARGE SCALE GENOMIC DNA]</scope>
    <source>
        <strain evidence="3">FDAARGOS_614</strain>
    </source>
</reference>
<dbReference type="CDD" id="cd11036">
    <property type="entry name" value="AknT-like"/>
    <property type="match status" value="1"/>
</dbReference>
<dbReference type="SUPFAM" id="SSF48264">
    <property type="entry name" value="Cytochrome P450"/>
    <property type="match status" value="1"/>
</dbReference>
<sequence>MQPADPVAAVTHPDPYPYYRALARTRPFHFDQGLKLWVAAGAEAVAAVLAHPDARVRPPGQPVPPALAGGPAGDLFGRLVRMNDGPAHAALKPAILRGLAGLDLGLVRVRAHALAAALPRLGTDDAHEAMQWMFTLPVLTVADLLGLPLARDADGHVLTRIAGFVTTFAAAMSPLASPADVAAGAAAAQWLTRCVADQADHADPAPPDGLLPTLWRDAAHVEPAARVANAVGLMIQACEATAGLIGNTLVHLGRDAAGRPVEDFDAIDATVGRVADLDPPVQNTRRFLAADAVVCGQPLRAGDAVLVLLAAAAHDPSAPSGGRPWTFGAGRHGCPGDALARVLAACTVQALLARGVQPARLAAGVRYRPSVNARIPQFTSQP</sequence>
<dbReference type="PROSITE" id="PS00086">
    <property type="entry name" value="CYTOCHROME_P450"/>
    <property type="match status" value="1"/>
</dbReference>
<protein>
    <submittedName>
        <fullName evidence="2">Cytochrome P450</fullName>
    </submittedName>
</protein>
<dbReference type="InterPro" id="IPR017972">
    <property type="entry name" value="Cyt_P450_CS"/>
</dbReference>
<gene>
    <name evidence="2" type="ORF">EHF44_20660</name>
</gene>
<dbReference type="GO" id="GO:0020037">
    <property type="term" value="F:heme binding"/>
    <property type="evidence" value="ECO:0007669"/>
    <property type="project" value="InterPro"/>
</dbReference>
<dbReference type="KEGG" id="cpau:EHF44_20660"/>
<dbReference type="InterPro" id="IPR036396">
    <property type="entry name" value="Cyt_P450_sf"/>
</dbReference>
<dbReference type="AlphaFoldDB" id="A0A3G8H6M1"/>
<evidence type="ECO:0000313" key="2">
    <source>
        <dbReference type="EMBL" id="AZG15855.1"/>
    </source>
</evidence>
<dbReference type="PANTHER" id="PTHR46696">
    <property type="entry name" value="P450, PUTATIVE (EUROFUNG)-RELATED"/>
    <property type="match status" value="1"/>
</dbReference>
<evidence type="ECO:0000313" key="3">
    <source>
        <dbReference type="Proteomes" id="UP000270411"/>
    </source>
</evidence>
<dbReference type="Gene3D" id="1.10.630.10">
    <property type="entry name" value="Cytochrome P450"/>
    <property type="match status" value="1"/>
</dbReference>
<comment type="similarity">
    <text evidence="1">Belongs to the cytochrome P450 family.</text>
</comment>
<dbReference type="EMBL" id="CP033970">
    <property type="protein sequence ID" value="AZG15855.1"/>
    <property type="molecule type" value="Genomic_DNA"/>
</dbReference>
<dbReference type="RefSeq" id="WP_124685587.1">
    <property type="nucleotide sequence ID" value="NZ_CP033970.1"/>
</dbReference>
<organism evidence="2 3">
    <name type="scientific">Cupriavidus pauculus</name>
    <dbReference type="NCBI Taxonomy" id="82633"/>
    <lineage>
        <taxon>Bacteria</taxon>
        <taxon>Pseudomonadati</taxon>
        <taxon>Pseudomonadota</taxon>
        <taxon>Betaproteobacteria</taxon>
        <taxon>Burkholderiales</taxon>
        <taxon>Burkholderiaceae</taxon>
        <taxon>Cupriavidus</taxon>
    </lineage>
</organism>
<dbReference type="GO" id="GO:0016705">
    <property type="term" value="F:oxidoreductase activity, acting on paired donors, with incorporation or reduction of molecular oxygen"/>
    <property type="evidence" value="ECO:0007669"/>
    <property type="project" value="InterPro"/>
</dbReference>